<dbReference type="InterPro" id="IPR003829">
    <property type="entry name" value="Pirin_N_dom"/>
</dbReference>
<name>A0A2H4STG3_CORMI</name>
<dbReference type="InterPro" id="IPR014710">
    <property type="entry name" value="RmlC-like_jellyroll"/>
</dbReference>
<dbReference type="Pfam" id="PF05726">
    <property type="entry name" value="Pirin_C"/>
    <property type="match status" value="1"/>
</dbReference>
<reference evidence="5 6" key="1">
    <citation type="journal article" date="2017" name="BMC Genomics">
        <title>Chromosome level assembly and secondary metabolite potential of the parasitic fungus Cordyceps militaris.</title>
        <authorList>
            <person name="Kramer G.J."/>
            <person name="Nodwell J.R."/>
        </authorList>
    </citation>
    <scope>NUCLEOTIDE SEQUENCE [LARGE SCALE GENOMIC DNA]</scope>
    <source>
        <strain evidence="5 6">ATCC 34164</strain>
    </source>
</reference>
<dbReference type="SUPFAM" id="SSF51182">
    <property type="entry name" value="RmlC-like cupins"/>
    <property type="match status" value="1"/>
</dbReference>
<evidence type="ECO:0000256" key="1">
    <source>
        <dbReference type="ARBA" id="ARBA00008416"/>
    </source>
</evidence>
<evidence type="ECO:0000313" key="6">
    <source>
        <dbReference type="Proteomes" id="UP000323067"/>
    </source>
</evidence>
<organism evidence="5 6">
    <name type="scientific">Cordyceps militaris</name>
    <name type="common">Caterpillar fungus</name>
    <name type="synonym">Clavaria militaris</name>
    <dbReference type="NCBI Taxonomy" id="73501"/>
    <lineage>
        <taxon>Eukaryota</taxon>
        <taxon>Fungi</taxon>
        <taxon>Dikarya</taxon>
        <taxon>Ascomycota</taxon>
        <taxon>Pezizomycotina</taxon>
        <taxon>Sordariomycetes</taxon>
        <taxon>Hypocreomycetidae</taxon>
        <taxon>Hypocreales</taxon>
        <taxon>Cordycipitaceae</taxon>
        <taxon>Cordyceps</taxon>
    </lineage>
</organism>
<dbReference type="EMBL" id="CP023327">
    <property type="protein sequence ID" value="ATY66392.1"/>
    <property type="molecule type" value="Genomic_DNA"/>
</dbReference>
<dbReference type="CDD" id="cd02909">
    <property type="entry name" value="cupin_pirin_N"/>
    <property type="match status" value="1"/>
</dbReference>
<dbReference type="AlphaFoldDB" id="A0A2H4STG3"/>
<dbReference type="VEuPathDB" id="FungiDB:CCM_01861"/>
<dbReference type="Gene3D" id="2.60.120.10">
    <property type="entry name" value="Jelly Rolls"/>
    <property type="match status" value="2"/>
</dbReference>
<feature type="domain" description="Pirin C-terminal" evidence="4">
    <location>
        <begin position="556"/>
        <end position="667"/>
    </location>
</feature>
<proteinExistence type="inferred from homology"/>
<feature type="domain" description="Pirin N-terminal" evidence="3">
    <location>
        <begin position="401"/>
        <end position="499"/>
    </location>
</feature>
<dbReference type="SMR" id="A0A2H4STG3"/>
<dbReference type="InterPro" id="IPR029058">
    <property type="entry name" value="AB_hydrolase_fold"/>
</dbReference>
<gene>
    <name evidence="5" type="ORF">A9K55_000539</name>
</gene>
<evidence type="ECO:0000259" key="3">
    <source>
        <dbReference type="Pfam" id="PF02678"/>
    </source>
</evidence>
<dbReference type="SUPFAM" id="SSF53474">
    <property type="entry name" value="alpha/beta-Hydrolases"/>
    <property type="match status" value="1"/>
</dbReference>
<dbReference type="InterPro" id="IPR011051">
    <property type="entry name" value="RmlC_Cupin_sf"/>
</dbReference>
<dbReference type="InterPro" id="IPR008778">
    <property type="entry name" value="Pirin_C_dom"/>
</dbReference>
<dbReference type="CDD" id="cd02247">
    <property type="entry name" value="cupin_pirin_C"/>
    <property type="match status" value="1"/>
</dbReference>
<dbReference type="Pfam" id="PF02678">
    <property type="entry name" value="Pirin"/>
    <property type="match status" value="1"/>
</dbReference>
<dbReference type="Proteomes" id="UP000323067">
    <property type="component" value="Chromosome ii"/>
</dbReference>
<evidence type="ECO:0000256" key="2">
    <source>
        <dbReference type="RuleBase" id="RU003457"/>
    </source>
</evidence>
<accession>A0A2H4STG3</accession>
<dbReference type="Gene3D" id="3.40.50.1820">
    <property type="entry name" value="alpha/beta hydrolase"/>
    <property type="match status" value="1"/>
</dbReference>
<evidence type="ECO:0000259" key="4">
    <source>
        <dbReference type="Pfam" id="PF05726"/>
    </source>
</evidence>
<dbReference type="OrthoDB" id="198735at2759"/>
<dbReference type="PANTHER" id="PTHR13903:SF8">
    <property type="entry name" value="PIRIN"/>
    <property type="match status" value="1"/>
</dbReference>
<comment type="similarity">
    <text evidence="1 2">Belongs to the pirin family.</text>
</comment>
<dbReference type="VEuPathDB" id="FungiDB:A9K55_000539"/>
<sequence>MLEKITRVYANHGIPIECDIYTAAEPVPDAPVALFFHAGALTGWGRDCVPPWLVQVCYKQRWPLISASYRLMPQTGTDGLAEDVSAAYEFARTWDCGGSGEKKRRVIVIGASAGFFLASFLGRTANPPPLALFSIAGINSYTHPFYRSSTLVTPERTPASAVAAALQPGPPIVGRSIPNGGHEGAAAFCVAALREDGSRDPDFFPPTPGADGRSAEERRMWDARALLYRYLIYENRWPAMVAALDGGREWEGWTAARRARWPPTVIFHGGGDTAVPLAVSERLREVMGRDRVALFVAEGQDHLFERAVFLEEERPGMDTVRKAVAKLIEVVEARGLVYVHTPTATLSAAKQQLLTGFSLATQKTNTAIHIAPAAMTANASAVPRTIQKAFLAVEQAEGQGARVRRSIGTPALRHLTPFLMLDHFSIKPGAGFPDHPHRGQETITYLLEGAVDHEDFTGASGTINAGDLQFMTAGKGVQHAEMPHLNEDGSANVGLQLWVDLPTELKYCEPRYRDLRAAEIPQVDVDGGAATIKVISGQSHGVDSVKDLAYTPVWILDVALRPGARVVQPLPPGWNAFAYVLEGDVVFGRPGDDEADRRPVAQFHNAVFSQEGDAVYVENDPDAIKDARLVIVAGSPLDQKIVQYGPFVVNSKEEVVQAMTDFQTHTNGFERSKGWQSEIGKRMRH</sequence>
<evidence type="ECO:0000313" key="5">
    <source>
        <dbReference type="EMBL" id="ATY66392.1"/>
    </source>
</evidence>
<dbReference type="InterPro" id="IPR012093">
    <property type="entry name" value="Pirin"/>
</dbReference>
<protein>
    <submittedName>
        <fullName evidence="5">Pirin</fullName>
    </submittedName>
</protein>
<dbReference type="PANTHER" id="PTHR13903">
    <property type="entry name" value="PIRIN-RELATED"/>
    <property type="match status" value="1"/>
</dbReference>